<comment type="caution">
    <text evidence="1">The sequence shown here is derived from an EMBL/GenBank/DDBJ whole genome shotgun (WGS) entry which is preliminary data.</text>
</comment>
<protein>
    <submittedName>
        <fullName evidence="1">N-terminal nucleophile aminohydrolases (Ntn hydrolases) superfamily protein</fullName>
    </submittedName>
</protein>
<dbReference type="EMBL" id="JAAARO010000004">
    <property type="protein sequence ID" value="KAF5749363.1"/>
    <property type="molecule type" value="Genomic_DNA"/>
</dbReference>
<accession>A0A7J7DST8</accession>
<evidence type="ECO:0000313" key="2">
    <source>
        <dbReference type="Proteomes" id="UP000593562"/>
    </source>
</evidence>
<reference evidence="1 2" key="1">
    <citation type="journal article" date="2020" name="Nat. Commun.">
        <title>Genome of Tripterygium wilfordii and identification of cytochrome P450 involved in triptolide biosynthesis.</title>
        <authorList>
            <person name="Tu L."/>
            <person name="Su P."/>
            <person name="Zhang Z."/>
            <person name="Gao L."/>
            <person name="Wang J."/>
            <person name="Hu T."/>
            <person name="Zhou J."/>
            <person name="Zhang Y."/>
            <person name="Zhao Y."/>
            <person name="Liu Y."/>
            <person name="Song Y."/>
            <person name="Tong Y."/>
            <person name="Lu Y."/>
            <person name="Yang J."/>
            <person name="Xu C."/>
            <person name="Jia M."/>
            <person name="Peters R.J."/>
            <person name="Huang L."/>
            <person name="Gao W."/>
        </authorList>
    </citation>
    <scope>NUCLEOTIDE SEQUENCE [LARGE SCALE GENOMIC DNA]</scope>
    <source>
        <strain evidence="2">cv. XIE 37</strain>
        <tissue evidence="1">Leaf</tissue>
    </source>
</reference>
<dbReference type="GO" id="GO:0016787">
    <property type="term" value="F:hydrolase activity"/>
    <property type="evidence" value="ECO:0007669"/>
    <property type="project" value="UniProtKB-KW"/>
</dbReference>
<keyword evidence="1" id="KW-0378">Hydrolase</keyword>
<dbReference type="InParanoid" id="A0A7J7DST8"/>
<dbReference type="AlphaFoldDB" id="A0A7J7DST8"/>
<evidence type="ECO:0000313" key="1">
    <source>
        <dbReference type="EMBL" id="KAF5749363.1"/>
    </source>
</evidence>
<organism evidence="1 2">
    <name type="scientific">Tripterygium wilfordii</name>
    <name type="common">Thunder God vine</name>
    <dbReference type="NCBI Taxonomy" id="458696"/>
    <lineage>
        <taxon>Eukaryota</taxon>
        <taxon>Viridiplantae</taxon>
        <taxon>Streptophyta</taxon>
        <taxon>Embryophyta</taxon>
        <taxon>Tracheophyta</taxon>
        <taxon>Spermatophyta</taxon>
        <taxon>Magnoliopsida</taxon>
        <taxon>eudicotyledons</taxon>
        <taxon>Gunneridae</taxon>
        <taxon>Pentapetalae</taxon>
        <taxon>rosids</taxon>
        <taxon>fabids</taxon>
        <taxon>Celastrales</taxon>
        <taxon>Celastraceae</taxon>
        <taxon>Tripterygium</taxon>
    </lineage>
</organism>
<keyword evidence="2" id="KW-1185">Reference proteome</keyword>
<sequence>MTPCAVAGIMSDANIMVNTARVQVQCNTSYQSGNYGSWKAANNQAVQSILKQDHKYDITREELVQSKGARWAALVV</sequence>
<gene>
    <name evidence="1" type="ORF">HS088_TW04G01331</name>
</gene>
<name>A0A7J7DST8_TRIWF</name>
<dbReference type="Proteomes" id="UP000593562">
    <property type="component" value="Unassembled WGS sequence"/>
</dbReference>
<proteinExistence type="predicted"/>